<feature type="region of interest" description="Disordered" evidence="6">
    <location>
        <begin position="1"/>
        <end position="26"/>
    </location>
</feature>
<evidence type="ECO:0000256" key="3">
    <source>
        <dbReference type="ARBA" id="ARBA00022989"/>
    </source>
</evidence>
<evidence type="ECO:0000313" key="10">
    <source>
        <dbReference type="Proteomes" id="UP000028045"/>
    </source>
</evidence>
<dbReference type="OrthoDB" id="3365399at2759"/>
<evidence type="ECO:0000256" key="5">
    <source>
        <dbReference type="ARBA" id="ARBA00023180"/>
    </source>
</evidence>
<dbReference type="InterPro" id="IPR036259">
    <property type="entry name" value="MFS_trans_sf"/>
</dbReference>
<keyword evidence="10" id="KW-1185">Reference proteome</keyword>
<dbReference type="Pfam" id="PF07690">
    <property type="entry name" value="MFS_1"/>
    <property type="match status" value="1"/>
</dbReference>
<keyword evidence="5" id="KW-0325">Glycoprotein</keyword>
<feature type="transmembrane region" description="Helical" evidence="7">
    <location>
        <begin position="434"/>
        <end position="457"/>
    </location>
</feature>
<dbReference type="GO" id="GO:0022857">
    <property type="term" value="F:transmembrane transporter activity"/>
    <property type="evidence" value="ECO:0007669"/>
    <property type="project" value="InterPro"/>
</dbReference>
<keyword evidence="4 7" id="KW-0472">Membrane</keyword>
<dbReference type="FunFam" id="1.20.1250.20:FF:000011">
    <property type="entry name" value="MFS multidrug transporter, putative"/>
    <property type="match status" value="1"/>
</dbReference>
<dbReference type="HOGENOM" id="CLU_008455_11_6_1"/>
<feature type="transmembrane region" description="Helical" evidence="7">
    <location>
        <begin position="469"/>
        <end position="489"/>
    </location>
</feature>
<organism evidence="9 10">
    <name type="scientific">Stachybotrys chartarum (strain CBS 109288 / IBT 7711)</name>
    <name type="common">Toxic black mold</name>
    <name type="synonym">Stilbospora chartarum</name>
    <dbReference type="NCBI Taxonomy" id="1280523"/>
    <lineage>
        <taxon>Eukaryota</taxon>
        <taxon>Fungi</taxon>
        <taxon>Dikarya</taxon>
        <taxon>Ascomycota</taxon>
        <taxon>Pezizomycotina</taxon>
        <taxon>Sordariomycetes</taxon>
        <taxon>Hypocreomycetidae</taxon>
        <taxon>Hypocreales</taxon>
        <taxon>Stachybotryaceae</taxon>
        <taxon>Stachybotrys</taxon>
    </lineage>
</organism>
<keyword evidence="3 7" id="KW-1133">Transmembrane helix</keyword>
<feature type="transmembrane region" description="Helical" evidence="7">
    <location>
        <begin position="188"/>
        <end position="209"/>
    </location>
</feature>
<feature type="compositionally biased region" description="Polar residues" evidence="6">
    <location>
        <begin position="15"/>
        <end position="26"/>
    </location>
</feature>
<proteinExistence type="predicted"/>
<dbReference type="PANTHER" id="PTHR23502:SF12">
    <property type="entry name" value="MULTIDRUG TRANSPORTER, PUTATIVE (AFU_ORTHOLOGUE AFUA_1G06440)-RELATED"/>
    <property type="match status" value="1"/>
</dbReference>
<evidence type="ECO:0000256" key="7">
    <source>
        <dbReference type="SAM" id="Phobius"/>
    </source>
</evidence>
<dbReference type="Gene3D" id="1.20.1250.20">
    <property type="entry name" value="MFS general substrate transporter like domains"/>
    <property type="match status" value="1"/>
</dbReference>
<feature type="transmembrane region" description="Helical" evidence="7">
    <location>
        <begin position="63"/>
        <end position="83"/>
    </location>
</feature>
<feature type="transmembrane region" description="Helical" evidence="7">
    <location>
        <begin position="221"/>
        <end position="240"/>
    </location>
</feature>
<evidence type="ECO:0000256" key="6">
    <source>
        <dbReference type="SAM" id="MobiDB-lite"/>
    </source>
</evidence>
<name>A0A084AY22_STACB</name>
<evidence type="ECO:0000259" key="8">
    <source>
        <dbReference type="PROSITE" id="PS50850"/>
    </source>
</evidence>
<evidence type="ECO:0000313" key="9">
    <source>
        <dbReference type="EMBL" id="KEY70201.1"/>
    </source>
</evidence>
<sequence>MLINHGTDPAVGEASPSTVESSSDQTVVNSDGIAPTILHRNAKFEVVLCPEDQKHPKSWSTLYRAWVIGTVSFSAWIVVLYSTSYMSSVSDLESDFGTSALDATMGMTTYLMGLAAGSLLSPPLSELYGRRIVYLVSLSIWTVLVIPCGVAKNFATILASRCFGGFFAAAMVANGPGSIVDVARPHELALGMSLYSLGPFSGPVLGPLVGGIVFEYLDREWTNWIILILGGLGIAMMFTVKETYVPVILQRKTRLLREETSDPRWWCQYDREVSALDSVKQSLSRPIVLFFTEPMVLFINSWNAVVYGILYLCFIAYPVVFTEHRGWGPTLSGLSYMGIGAGILLAIIAEPFIRRYLDSRPCDPKTGKPQPEVVAIVMALGSLLSPIGQFGFAWTCLPEDIHWIFPILFGIPFGAGNTLSFIYSSSYLARSYGIYAASALASNTVIRSIFGATLPLAGTEMYTSMSPQIAGTVCAAMLVAMIPIPFVFWRYGRKIRERSKIIREVGNGSS</sequence>
<feature type="transmembrane region" description="Helical" evidence="7">
    <location>
        <begin position="132"/>
        <end position="152"/>
    </location>
</feature>
<dbReference type="AlphaFoldDB" id="A0A084AY22"/>
<feature type="transmembrane region" description="Helical" evidence="7">
    <location>
        <begin position="304"/>
        <end position="321"/>
    </location>
</feature>
<dbReference type="InterPro" id="IPR020846">
    <property type="entry name" value="MFS_dom"/>
</dbReference>
<evidence type="ECO:0000256" key="1">
    <source>
        <dbReference type="ARBA" id="ARBA00004141"/>
    </source>
</evidence>
<feature type="transmembrane region" description="Helical" evidence="7">
    <location>
        <begin position="401"/>
        <end position="422"/>
    </location>
</feature>
<feature type="transmembrane region" description="Helical" evidence="7">
    <location>
        <begin position="103"/>
        <end position="120"/>
    </location>
</feature>
<dbReference type="SUPFAM" id="SSF103473">
    <property type="entry name" value="MFS general substrate transporter"/>
    <property type="match status" value="1"/>
</dbReference>
<accession>A0A084AY22</accession>
<dbReference type="PANTHER" id="PTHR23502">
    <property type="entry name" value="MAJOR FACILITATOR SUPERFAMILY"/>
    <property type="match status" value="1"/>
</dbReference>
<protein>
    <recommendedName>
        <fullName evidence="8">Major facilitator superfamily (MFS) profile domain-containing protein</fullName>
    </recommendedName>
</protein>
<dbReference type="InterPro" id="IPR011701">
    <property type="entry name" value="MFS"/>
</dbReference>
<gene>
    <name evidence="9" type="ORF">S7711_03420</name>
</gene>
<dbReference type="GO" id="GO:0005886">
    <property type="term" value="C:plasma membrane"/>
    <property type="evidence" value="ECO:0007669"/>
    <property type="project" value="TreeGrafter"/>
</dbReference>
<keyword evidence="2 7" id="KW-0812">Transmembrane</keyword>
<evidence type="ECO:0000256" key="2">
    <source>
        <dbReference type="ARBA" id="ARBA00022692"/>
    </source>
</evidence>
<dbReference type="Proteomes" id="UP000028045">
    <property type="component" value="Unassembled WGS sequence"/>
</dbReference>
<feature type="transmembrane region" description="Helical" evidence="7">
    <location>
        <begin position="333"/>
        <end position="353"/>
    </location>
</feature>
<feature type="domain" description="Major facilitator superfamily (MFS) profile" evidence="8">
    <location>
        <begin position="67"/>
        <end position="493"/>
    </location>
</feature>
<dbReference type="CDD" id="cd17323">
    <property type="entry name" value="MFS_Tpo1_MDR_like"/>
    <property type="match status" value="1"/>
</dbReference>
<comment type="subcellular location">
    <subcellularLocation>
        <location evidence="1">Membrane</location>
        <topology evidence="1">Multi-pass membrane protein</topology>
    </subcellularLocation>
</comment>
<reference evidence="9 10" key="1">
    <citation type="journal article" date="2014" name="BMC Genomics">
        <title>Comparative genome sequencing reveals chemotype-specific gene clusters in the toxigenic black mold Stachybotrys.</title>
        <authorList>
            <person name="Semeiks J."/>
            <person name="Borek D."/>
            <person name="Otwinowski Z."/>
            <person name="Grishin N.V."/>
        </authorList>
    </citation>
    <scope>NUCLEOTIDE SEQUENCE [LARGE SCALE GENOMIC DNA]</scope>
    <source>
        <strain evidence="10">CBS 109288 / IBT 7711</strain>
    </source>
</reference>
<feature type="transmembrane region" description="Helical" evidence="7">
    <location>
        <begin position="158"/>
        <end position="176"/>
    </location>
</feature>
<feature type="transmembrane region" description="Helical" evidence="7">
    <location>
        <begin position="373"/>
        <end position="395"/>
    </location>
</feature>
<evidence type="ECO:0000256" key="4">
    <source>
        <dbReference type="ARBA" id="ARBA00023136"/>
    </source>
</evidence>
<dbReference type="EMBL" id="KL648458">
    <property type="protein sequence ID" value="KEY70201.1"/>
    <property type="molecule type" value="Genomic_DNA"/>
</dbReference>
<dbReference type="PROSITE" id="PS50850">
    <property type="entry name" value="MFS"/>
    <property type="match status" value="1"/>
</dbReference>